<dbReference type="CDD" id="cd14066">
    <property type="entry name" value="STKc_IRAK"/>
    <property type="match status" value="1"/>
</dbReference>
<proteinExistence type="predicted"/>
<comment type="caution">
    <text evidence="22">The sequence shown here is derived from an EMBL/GenBank/DDBJ whole genome shotgun (WGS) entry which is preliminary data.</text>
</comment>
<evidence type="ECO:0000259" key="20">
    <source>
        <dbReference type="PROSITE" id="PS50011"/>
    </source>
</evidence>
<organism evidence="22 23">
    <name type="scientific">Cuscuta australis</name>
    <dbReference type="NCBI Taxonomy" id="267555"/>
    <lineage>
        <taxon>Eukaryota</taxon>
        <taxon>Viridiplantae</taxon>
        <taxon>Streptophyta</taxon>
        <taxon>Embryophyta</taxon>
        <taxon>Tracheophyta</taxon>
        <taxon>Spermatophyta</taxon>
        <taxon>Magnoliopsida</taxon>
        <taxon>eudicotyledons</taxon>
        <taxon>Gunneridae</taxon>
        <taxon>Pentapetalae</taxon>
        <taxon>asterids</taxon>
        <taxon>lamiids</taxon>
        <taxon>Solanales</taxon>
        <taxon>Convolvulaceae</taxon>
        <taxon>Cuscuteae</taxon>
        <taxon>Cuscuta</taxon>
        <taxon>Cuscuta subgen. Grammica</taxon>
        <taxon>Cuscuta sect. Cleistogrammica</taxon>
    </lineage>
</organism>
<keyword evidence="2" id="KW-0723">Serine/threonine-protein kinase</keyword>
<dbReference type="InterPro" id="IPR052059">
    <property type="entry name" value="CR_Ser/Thr_kinase"/>
</dbReference>
<feature type="chain" id="PRO_5016456478" description="Cysteine-rich receptor-like protein kinase 2" evidence="19">
    <location>
        <begin position="33"/>
        <end position="662"/>
    </location>
</feature>
<accession>A0A328E9Q9</accession>
<dbReference type="Gene3D" id="1.10.510.10">
    <property type="entry name" value="Transferase(Phosphotransferase) domain 1"/>
    <property type="match status" value="1"/>
</dbReference>
<name>A0A328E9Q9_9ASTE</name>
<dbReference type="EMBL" id="NQVE01000027">
    <property type="protein sequence ID" value="RAL53293.1"/>
    <property type="molecule type" value="Genomic_DNA"/>
</dbReference>
<dbReference type="InterPro" id="IPR017441">
    <property type="entry name" value="Protein_kinase_ATP_BS"/>
</dbReference>
<evidence type="ECO:0000313" key="22">
    <source>
        <dbReference type="EMBL" id="RAL53293.1"/>
    </source>
</evidence>
<evidence type="ECO:0000256" key="16">
    <source>
        <dbReference type="ARBA" id="ARBA00047951"/>
    </source>
</evidence>
<dbReference type="PROSITE" id="PS00107">
    <property type="entry name" value="PROTEIN_KINASE_ATP"/>
    <property type="match status" value="1"/>
</dbReference>
<keyword evidence="3" id="KW-0597">Phosphoprotein</keyword>
<evidence type="ECO:0000256" key="8">
    <source>
        <dbReference type="ARBA" id="ARBA00022741"/>
    </source>
</evidence>
<dbReference type="CDD" id="cd23509">
    <property type="entry name" value="Gnk2-like"/>
    <property type="match status" value="2"/>
</dbReference>
<evidence type="ECO:0000256" key="15">
    <source>
        <dbReference type="ARBA" id="ARBA00047558"/>
    </source>
</evidence>
<comment type="catalytic activity">
    <reaction evidence="15">
        <text>L-seryl-[protein] + ATP = O-phospho-L-seryl-[protein] + ADP + H(+)</text>
        <dbReference type="Rhea" id="RHEA:17989"/>
        <dbReference type="Rhea" id="RHEA-COMP:9863"/>
        <dbReference type="Rhea" id="RHEA-COMP:11604"/>
        <dbReference type="ChEBI" id="CHEBI:15378"/>
        <dbReference type="ChEBI" id="CHEBI:29999"/>
        <dbReference type="ChEBI" id="CHEBI:30616"/>
        <dbReference type="ChEBI" id="CHEBI:83421"/>
        <dbReference type="ChEBI" id="CHEBI:456216"/>
    </reaction>
</comment>
<dbReference type="GO" id="GO:0005524">
    <property type="term" value="F:ATP binding"/>
    <property type="evidence" value="ECO:0007669"/>
    <property type="project" value="UniProtKB-UniRule"/>
</dbReference>
<dbReference type="GO" id="GO:0004674">
    <property type="term" value="F:protein serine/threonine kinase activity"/>
    <property type="evidence" value="ECO:0007669"/>
    <property type="project" value="UniProtKB-KW"/>
</dbReference>
<keyword evidence="14" id="KW-0325">Glycoprotein</keyword>
<evidence type="ECO:0000256" key="2">
    <source>
        <dbReference type="ARBA" id="ARBA00022527"/>
    </source>
</evidence>
<keyword evidence="23" id="KW-1185">Reference proteome</keyword>
<evidence type="ECO:0000256" key="7">
    <source>
        <dbReference type="ARBA" id="ARBA00022737"/>
    </source>
</evidence>
<keyword evidence="8 17" id="KW-0547">Nucleotide-binding</keyword>
<evidence type="ECO:0000313" key="23">
    <source>
        <dbReference type="Proteomes" id="UP000249390"/>
    </source>
</evidence>
<dbReference type="Proteomes" id="UP000249390">
    <property type="component" value="Unassembled WGS sequence"/>
</dbReference>
<dbReference type="FunFam" id="1.10.510.10:FF:000336">
    <property type="entry name" value="Cysteine-rich receptor-like protein kinase 2"/>
    <property type="match status" value="1"/>
</dbReference>
<dbReference type="FunFam" id="3.30.200.20:FF:001208">
    <property type="entry name" value="Putative DUF26-domain receptor-like protein kinase family protein"/>
    <property type="match status" value="1"/>
</dbReference>
<dbReference type="PROSITE" id="PS51473">
    <property type="entry name" value="GNK2"/>
    <property type="match status" value="2"/>
</dbReference>
<comment type="subcellular location">
    <subcellularLocation>
        <location evidence="1">Membrane</location>
        <topology evidence="1">Single-pass membrane protein</topology>
    </subcellularLocation>
</comment>
<keyword evidence="6 19" id="KW-0732">Signal</keyword>
<keyword evidence="9" id="KW-0418">Kinase</keyword>
<evidence type="ECO:0000256" key="1">
    <source>
        <dbReference type="ARBA" id="ARBA00004167"/>
    </source>
</evidence>
<evidence type="ECO:0000256" key="3">
    <source>
        <dbReference type="ARBA" id="ARBA00022553"/>
    </source>
</evidence>
<keyword evidence="13" id="KW-0675">Receptor</keyword>
<evidence type="ECO:0008006" key="24">
    <source>
        <dbReference type="Google" id="ProtNLM"/>
    </source>
</evidence>
<dbReference type="InterPro" id="IPR008271">
    <property type="entry name" value="Ser/Thr_kinase_AS"/>
</dbReference>
<evidence type="ECO:0000256" key="5">
    <source>
        <dbReference type="ARBA" id="ARBA00022692"/>
    </source>
</evidence>
<feature type="domain" description="Gnk2-homologous" evidence="21">
    <location>
        <begin position="145"/>
        <end position="252"/>
    </location>
</feature>
<comment type="catalytic activity">
    <reaction evidence="16">
        <text>L-threonyl-[protein] + ATP = O-phospho-L-threonyl-[protein] + ADP + H(+)</text>
        <dbReference type="Rhea" id="RHEA:46608"/>
        <dbReference type="Rhea" id="RHEA-COMP:11060"/>
        <dbReference type="Rhea" id="RHEA-COMP:11605"/>
        <dbReference type="ChEBI" id="CHEBI:15378"/>
        <dbReference type="ChEBI" id="CHEBI:30013"/>
        <dbReference type="ChEBI" id="CHEBI:30616"/>
        <dbReference type="ChEBI" id="CHEBI:61977"/>
        <dbReference type="ChEBI" id="CHEBI:456216"/>
    </reaction>
</comment>
<dbReference type="AlphaFoldDB" id="A0A328E9Q9"/>
<dbReference type="PROSITE" id="PS00108">
    <property type="entry name" value="PROTEIN_KINASE_ST"/>
    <property type="match status" value="1"/>
</dbReference>
<dbReference type="Pfam" id="PF00069">
    <property type="entry name" value="Pkinase"/>
    <property type="match status" value="1"/>
</dbReference>
<dbReference type="FunFam" id="3.30.430.20:FF:000005">
    <property type="entry name" value="Cysteine-rich receptor-like protein kinase 2"/>
    <property type="match status" value="1"/>
</dbReference>
<dbReference type="InterPro" id="IPR038408">
    <property type="entry name" value="GNK2_sf"/>
</dbReference>
<gene>
    <name evidence="22" type="ORF">DM860_006965</name>
</gene>
<evidence type="ECO:0000256" key="11">
    <source>
        <dbReference type="ARBA" id="ARBA00022989"/>
    </source>
</evidence>
<dbReference type="PROSITE" id="PS50011">
    <property type="entry name" value="PROTEIN_KINASE_DOM"/>
    <property type="match status" value="1"/>
</dbReference>
<keyword evidence="7" id="KW-0677">Repeat</keyword>
<dbReference type="Gene3D" id="3.30.200.20">
    <property type="entry name" value="Phosphorylase Kinase, domain 1"/>
    <property type="match status" value="1"/>
</dbReference>
<feature type="transmembrane region" description="Helical" evidence="18">
    <location>
        <begin position="272"/>
        <end position="293"/>
    </location>
</feature>
<dbReference type="SMART" id="SM00220">
    <property type="entry name" value="S_TKc"/>
    <property type="match status" value="1"/>
</dbReference>
<evidence type="ECO:0000256" key="10">
    <source>
        <dbReference type="ARBA" id="ARBA00022840"/>
    </source>
</evidence>
<dbReference type="FunFam" id="3.30.430.20:FF:000015">
    <property type="entry name" value="Cysteine-rich receptor-like protein kinase 3"/>
    <property type="match status" value="1"/>
</dbReference>
<feature type="signal peptide" evidence="19">
    <location>
        <begin position="1"/>
        <end position="32"/>
    </location>
</feature>
<sequence length="662" mass="73895">MKIQTIPFTKTSSLVPLLLVSMVALLLPQSDAFPRSQTIKMICRDQLMRNATVSIQSFVATMGNLSDQMRAKGWGASSMIKTRAEDDSLYGLAQCHGDLSPVDCLLCYAEARTVLPQCFPHNGGRIYLDGCFIRAEVYNFFQESLGPEDSHICGKKKRKGFLFQEATKKAVLKAVLVAPDNDGYARVESSVSGRRGVEEATYVLAECWKTLNASACKACLGSASRSMLKCLPWSEGRALYAGCFMRYSHTNFLNPVPEASERSSRVNAISSVVATLCSVIVVVMGVIIVLHTLKQKRTQKKREGSNDAKKLVKTLHDISLNIKYSTLKKATGSFHEANKLGEGGYGTVYKGVLVDGREVAVKRLFFNNRHRAADFYNEVNIISWIEHKNLVKLLGCSCSGPESLLVYELLPNQSLDRFIFDKNKGRCLNWEKRFNIIIGVAEGLAYLHENSKARIIHRDIKASNILLDSDFNAKIADFGLARSFEKDESHISTAIAGTLGYMAPEYLSNGRLTETIDVYSFGVLLLEIVMGKQNYKNKNAEHFDCVVHIAWMHFQEGTVERLIDPNLMLHTSCNANVRQEISRVVHVGLLCTQEVPSLRPSMSEVRRMLVKQEEELPPPSNPPFIDENMELNKIWDLEMKSLKEGESVASYAAISCSPLHPR</sequence>
<feature type="domain" description="Gnk2-homologous" evidence="21">
    <location>
        <begin position="36"/>
        <end position="140"/>
    </location>
</feature>
<dbReference type="Pfam" id="PF01657">
    <property type="entry name" value="Stress-antifung"/>
    <property type="match status" value="2"/>
</dbReference>
<keyword evidence="11 18" id="KW-1133">Transmembrane helix</keyword>
<dbReference type="SUPFAM" id="SSF56112">
    <property type="entry name" value="Protein kinase-like (PK-like)"/>
    <property type="match status" value="1"/>
</dbReference>
<dbReference type="InterPro" id="IPR011009">
    <property type="entry name" value="Kinase-like_dom_sf"/>
</dbReference>
<dbReference type="PANTHER" id="PTHR47973">
    <property type="entry name" value="CYSTEINE-RICH RECEPTOR-LIKE PROTEIN KINASE 3"/>
    <property type="match status" value="1"/>
</dbReference>
<keyword evidence="10 17" id="KW-0067">ATP-binding</keyword>
<dbReference type="InterPro" id="IPR002902">
    <property type="entry name" value="GNK2"/>
</dbReference>
<dbReference type="Gene3D" id="3.30.430.20">
    <property type="entry name" value="Gnk2 domain, C-X8-C-X2-C motif"/>
    <property type="match status" value="2"/>
</dbReference>
<evidence type="ECO:0000256" key="6">
    <source>
        <dbReference type="ARBA" id="ARBA00022729"/>
    </source>
</evidence>
<feature type="domain" description="Protein kinase" evidence="20">
    <location>
        <begin position="334"/>
        <end position="625"/>
    </location>
</feature>
<evidence type="ECO:0000256" key="13">
    <source>
        <dbReference type="ARBA" id="ARBA00023170"/>
    </source>
</evidence>
<evidence type="ECO:0000256" key="17">
    <source>
        <dbReference type="PROSITE-ProRule" id="PRU10141"/>
    </source>
</evidence>
<evidence type="ECO:0000256" key="4">
    <source>
        <dbReference type="ARBA" id="ARBA00022679"/>
    </source>
</evidence>
<evidence type="ECO:0000256" key="19">
    <source>
        <dbReference type="SAM" id="SignalP"/>
    </source>
</evidence>
<dbReference type="InterPro" id="IPR000719">
    <property type="entry name" value="Prot_kinase_dom"/>
</dbReference>
<keyword evidence="12 18" id="KW-0472">Membrane</keyword>
<evidence type="ECO:0000256" key="14">
    <source>
        <dbReference type="ARBA" id="ARBA00023180"/>
    </source>
</evidence>
<keyword evidence="5 18" id="KW-0812">Transmembrane</keyword>
<feature type="binding site" evidence="17">
    <location>
        <position position="362"/>
    </location>
    <ligand>
        <name>ATP</name>
        <dbReference type="ChEBI" id="CHEBI:30616"/>
    </ligand>
</feature>
<evidence type="ECO:0000256" key="18">
    <source>
        <dbReference type="SAM" id="Phobius"/>
    </source>
</evidence>
<protein>
    <recommendedName>
        <fullName evidence="24">Cysteine-rich receptor-like protein kinase 2</fullName>
    </recommendedName>
</protein>
<keyword evidence="4" id="KW-0808">Transferase</keyword>
<evidence type="ECO:0000256" key="12">
    <source>
        <dbReference type="ARBA" id="ARBA00023136"/>
    </source>
</evidence>
<dbReference type="GO" id="GO:0016020">
    <property type="term" value="C:membrane"/>
    <property type="evidence" value="ECO:0007669"/>
    <property type="project" value="UniProtKB-SubCell"/>
</dbReference>
<evidence type="ECO:0000259" key="21">
    <source>
        <dbReference type="PROSITE" id="PS51473"/>
    </source>
</evidence>
<reference evidence="22 23" key="1">
    <citation type="submission" date="2018-06" db="EMBL/GenBank/DDBJ databases">
        <title>The Genome of Cuscuta australis (Dodder) Provides Insight into the Evolution of Plant Parasitism.</title>
        <authorList>
            <person name="Liu H."/>
        </authorList>
    </citation>
    <scope>NUCLEOTIDE SEQUENCE [LARGE SCALE GENOMIC DNA]</scope>
    <source>
        <strain evidence="23">cv. Yunnan</strain>
        <tissue evidence="22">Vines</tissue>
    </source>
</reference>
<evidence type="ECO:0000256" key="9">
    <source>
        <dbReference type="ARBA" id="ARBA00022777"/>
    </source>
</evidence>